<feature type="domain" description="Flavodoxin-like fold" evidence="4">
    <location>
        <begin position="162"/>
        <end position="237"/>
    </location>
</feature>
<comment type="similarity">
    <text evidence="1">Belongs to the NAD(P)H dehydrogenase (quinone) family.</text>
</comment>
<organism evidence="5 6">
    <name type="scientific">Clostridium aciditolerans</name>
    <dbReference type="NCBI Taxonomy" id="339861"/>
    <lineage>
        <taxon>Bacteria</taxon>
        <taxon>Bacillati</taxon>
        <taxon>Bacillota</taxon>
        <taxon>Clostridia</taxon>
        <taxon>Eubacteriales</taxon>
        <taxon>Clostridiaceae</taxon>
        <taxon>Clostridium</taxon>
    </lineage>
</organism>
<evidence type="ECO:0000313" key="5">
    <source>
        <dbReference type="EMBL" id="MBI6874725.1"/>
    </source>
</evidence>
<dbReference type="Proteomes" id="UP000622687">
    <property type="component" value="Unassembled WGS sequence"/>
</dbReference>
<evidence type="ECO:0000256" key="3">
    <source>
        <dbReference type="SAM" id="MobiDB-lite"/>
    </source>
</evidence>
<dbReference type="InterPro" id="IPR051545">
    <property type="entry name" value="NAD(P)H_dehydrogenase_qn"/>
</dbReference>
<sequence>MNHLIIYAHPSSASFSNAILEKAKECSMKKGCKTEVRDLYSIGFDPILRAADFEGLCGGNTPEDIKREQNYIEWADLITFIYPIWWTGMPAILKGYIDRVFSYGLASKQESSDQKQQSRGSKQQDTSKESSNNSRQNSSEKPDSNSKESENSNQRKDNSTNEQKGSSALLKDKKVIIVTPMGTSCETYDNYGMTNSMQQTCDIGIFSFCGMKVVQHKFLGSVPNVENKVREQYLQELCDMFDKILN</sequence>
<accession>A0A934M552</accession>
<dbReference type="Gene3D" id="3.40.50.360">
    <property type="match status" value="2"/>
</dbReference>
<comment type="caution">
    <text evidence="5">The sequence shown here is derived from an EMBL/GenBank/DDBJ whole genome shotgun (WGS) entry which is preliminary data.</text>
</comment>
<keyword evidence="6" id="KW-1185">Reference proteome</keyword>
<dbReference type="SUPFAM" id="SSF52218">
    <property type="entry name" value="Flavoproteins"/>
    <property type="match status" value="1"/>
</dbReference>
<feature type="region of interest" description="Disordered" evidence="3">
    <location>
        <begin position="108"/>
        <end position="166"/>
    </location>
</feature>
<dbReference type="GO" id="GO:0005829">
    <property type="term" value="C:cytosol"/>
    <property type="evidence" value="ECO:0007669"/>
    <property type="project" value="TreeGrafter"/>
</dbReference>
<name>A0A934M552_9CLOT</name>
<dbReference type="EMBL" id="JAEEGB010000033">
    <property type="protein sequence ID" value="MBI6874725.1"/>
    <property type="molecule type" value="Genomic_DNA"/>
</dbReference>
<proteinExistence type="inferred from homology"/>
<dbReference type="GO" id="GO:0003955">
    <property type="term" value="F:NAD(P)H dehydrogenase (quinone) activity"/>
    <property type="evidence" value="ECO:0007669"/>
    <property type="project" value="TreeGrafter"/>
</dbReference>
<reference evidence="5" key="1">
    <citation type="submission" date="2020-12" db="EMBL/GenBank/DDBJ databases">
        <title>Clostridium thailandense sp. nov., a novel acetogenic bacterium isolated from peat land soil in Thailand.</title>
        <authorList>
            <person name="Chaikitkaew S."/>
            <person name="Birkeland N.K."/>
        </authorList>
    </citation>
    <scope>NUCLEOTIDE SEQUENCE</scope>
    <source>
        <strain evidence="5">DSM 17425</strain>
    </source>
</reference>
<dbReference type="Pfam" id="PF02525">
    <property type="entry name" value="Flavodoxin_2"/>
    <property type="match status" value="2"/>
</dbReference>
<dbReference type="InterPro" id="IPR003680">
    <property type="entry name" value="Flavodoxin_fold"/>
</dbReference>
<keyword evidence="2" id="KW-0560">Oxidoreductase</keyword>
<dbReference type="AlphaFoldDB" id="A0A934M552"/>
<evidence type="ECO:0000313" key="6">
    <source>
        <dbReference type="Proteomes" id="UP000622687"/>
    </source>
</evidence>
<protein>
    <submittedName>
        <fullName evidence="5">NAD(P)H-dependent oxidoreductase</fullName>
    </submittedName>
</protein>
<dbReference type="InterPro" id="IPR029039">
    <property type="entry name" value="Flavoprotein-like_sf"/>
</dbReference>
<gene>
    <name evidence="5" type="ORF">I6U51_18820</name>
</gene>
<feature type="domain" description="Flavodoxin-like fold" evidence="4">
    <location>
        <begin position="1"/>
        <end position="112"/>
    </location>
</feature>
<evidence type="ECO:0000256" key="2">
    <source>
        <dbReference type="ARBA" id="ARBA00023002"/>
    </source>
</evidence>
<evidence type="ECO:0000256" key="1">
    <source>
        <dbReference type="ARBA" id="ARBA00006252"/>
    </source>
</evidence>
<dbReference type="PANTHER" id="PTHR10204:SF34">
    <property type="entry name" value="NAD(P)H DEHYDROGENASE [QUINONE] 1 ISOFORM 1"/>
    <property type="match status" value="1"/>
</dbReference>
<evidence type="ECO:0000259" key="4">
    <source>
        <dbReference type="Pfam" id="PF02525"/>
    </source>
</evidence>
<feature type="compositionally biased region" description="Basic and acidic residues" evidence="3">
    <location>
        <begin position="138"/>
        <end position="159"/>
    </location>
</feature>
<dbReference type="RefSeq" id="WP_211144105.1">
    <property type="nucleotide sequence ID" value="NZ_JAEEGB010000033.1"/>
</dbReference>
<dbReference type="PANTHER" id="PTHR10204">
    <property type="entry name" value="NAD P H OXIDOREDUCTASE-RELATED"/>
    <property type="match status" value="1"/>
</dbReference>